<evidence type="ECO:0000256" key="1">
    <source>
        <dbReference type="SAM" id="Coils"/>
    </source>
</evidence>
<reference evidence="3 4" key="1">
    <citation type="submission" date="2021-03" db="EMBL/GenBank/DDBJ databases">
        <title>Lysobacter sp. nov. isolated from soil of gangwondo yeongwol, south Korea.</title>
        <authorList>
            <person name="Kim K.R."/>
            <person name="Kim K.H."/>
            <person name="Jeon C.O."/>
        </authorList>
    </citation>
    <scope>NUCLEOTIDE SEQUENCE [LARGE SCALE GENOMIC DNA]</scope>
    <source>
        <strain evidence="3 4">R19</strain>
    </source>
</reference>
<gene>
    <name evidence="3" type="ORF">I8J32_003285</name>
</gene>
<evidence type="ECO:0000313" key="4">
    <source>
        <dbReference type="Proteomes" id="UP000639274"/>
    </source>
</evidence>
<name>A0A974Y1S8_9GAMM</name>
<accession>A0A974Y1S8</accession>
<feature type="region of interest" description="Disordered" evidence="2">
    <location>
        <begin position="317"/>
        <end position="348"/>
    </location>
</feature>
<feature type="coiled-coil region" evidence="1">
    <location>
        <begin position="261"/>
        <end position="299"/>
    </location>
</feature>
<dbReference type="KEGG" id="lsf:I8J32_003285"/>
<keyword evidence="1" id="KW-0175">Coiled coil</keyword>
<dbReference type="PROSITE" id="PS51257">
    <property type="entry name" value="PROKAR_LIPOPROTEIN"/>
    <property type="match status" value="1"/>
</dbReference>
<evidence type="ECO:0000256" key="2">
    <source>
        <dbReference type="SAM" id="MobiDB-lite"/>
    </source>
</evidence>
<keyword evidence="4" id="KW-1185">Reference proteome</keyword>
<dbReference type="RefSeq" id="WP_200615199.1">
    <property type="nucleotide sequence ID" value="NZ_CP071518.1"/>
</dbReference>
<protein>
    <submittedName>
        <fullName evidence="3">Uncharacterized protein</fullName>
    </submittedName>
</protein>
<feature type="compositionally biased region" description="Pro residues" evidence="2">
    <location>
        <begin position="331"/>
        <end position="348"/>
    </location>
</feature>
<dbReference type="AlphaFoldDB" id="A0A974Y1S8"/>
<sequence length="348" mass="37865">MRSIVVLCVLAVASAGCSQMDRMTRPRDAAYPYPDGQQTQYSEMLAADLTLEVRCIQSGRSQREAGANAQDGCAYKSVNEAKTADGAKVSALSKYFHACGQPGTRADAECIATRNRVVDLLLKVTDENCSTFLQRTFLTKSTSDSAYAFGRDMLTGGTAAVASASPPTAIGFSFANLLLGSYETVNGTFFLNSAFQSLETAINLERETRLTALRDECTRPGTTTAGYNDCTIHEALRLVKSYGDACSLRTGVNKLQSLVHLQQTNQENVNVKADLEKTKKELAANKADLQAQQEAMKTLPVEAISRRVREELLADFNELRERLPKQTTTTPPDPKPSTTPTVPPDSQR</sequence>
<organism evidence="3 4">
    <name type="scientific">Agrilutibacter solisilvae</name>
    <dbReference type="NCBI Taxonomy" id="2763317"/>
    <lineage>
        <taxon>Bacteria</taxon>
        <taxon>Pseudomonadati</taxon>
        <taxon>Pseudomonadota</taxon>
        <taxon>Gammaproteobacteria</taxon>
        <taxon>Lysobacterales</taxon>
        <taxon>Lysobacteraceae</taxon>
        <taxon>Agrilutibacter</taxon>
    </lineage>
</organism>
<dbReference type="Proteomes" id="UP000639274">
    <property type="component" value="Chromosome"/>
</dbReference>
<dbReference type="EMBL" id="CP071518">
    <property type="protein sequence ID" value="QSX78963.1"/>
    <property type="molecule type" value="Genomic_DNA"/>
</dbReference>
<proteinExistence type="predicted"/>
<evidence type="ECO:0000313" key="3">
    <source>
        <dbReference type="EMBL" id="QSX78963.1"/>
    </source>
</evidence>